<reference evidence="1 2" key="1">
    <citation type="submission" date="2023-06" db="EMBL/GenBank/DDBJ databases">
        <title>Microbacterium sp. nov., isolated from a waste landfill.</title>
        <authorList>
            <person name="Wen W."/>
        </authorList>
    </citation>
    <scope>NUCLEOTIDE SEQUENCE [LARGE SCALE GENOMIC DNA]</scope>
    <source>
        <strain evidence="1 2">ASV49</strain>
    </source>
</reference>
<proteinExistence type="predicted"/>
<name>A0ABT7MWM8_9MICO</name>
<gene>
    <name evidence="1" type="ORF">QSV35_05815</name>
</gene>
<dbReference type="Proteomes" id="UP001235064">
    <property type="component" value="Unassembled WGS sequence"/>
</dbReference>
<accession>A0ABT7MWM8</accession>
<dbReference type="RefSeq" id="WP_286287594.1">
    <property type="nucleotide sequence ID" value="NZ_JASXSZ010000001.1"/>
</dbReference>
<keyword evidence="2" id="KW-1185">Reference proteome</keyword>
<evidence type="ECO:0000313" key="2">
    <source>
        <dbReference type="Proteomes" id="UP001235064"/>
    </source>
</evidence>
<dbReference type="EMBL" id="JASXSZ010000001">
    <property type="protein sequence ID" value="MDL9978838.1"/>
    <property type="molecule type" value="Genomic_DNA"/>
</dbReference>
<protein>
    <submittedName>
        <fullName evidence="1">Uncharacterized protein</fullName>
    </submittedName>
</protein>
<evidence type="ECO:0000313" key="1">
    <source>
        <dbReference type="EMBL" id="MDL9978838.1"/>
    </source>
</evidence>
<sequence>MATTEPTVLDLARPMVDAYARAVDETTLRFLTEATEYDDGNGMTVSPIADATTQRRRLAGRCGMPMHNACTCVRYAGHNGACNCRYGHALPGDPDRVRVERSADPYDNRTGMPWLVMKGERVMIRTATWANAMDWAKAFV</sequence>
<comment type="caution">
    <text evidence="1">The sequence shown here is derived from an EMBL/GenBank/DDBJ whole genome shotgun (WGS) entry which is preliminary data.</text>
</comment>
<organism evidence="1 2">
    <name type="scientific">Microbacterium candidum</name>
    <dbReference type="NCBI Taxonomy" id="3041922"/>
    <lineage>
        <taxon>Bacteria</taxon>
        <taxon>Bacillati</taxon>
        <taxon>Actinomycetota</taxon>
        <taxon>Actinomycetes</taxon>
        <taxon>Micrococcales</taxon>
        <taxon>Microbacteriaceae</taxon>
        <taxon>Microbacterium</taxon>
    </lineage>
</organism>